<keyword evidence="2" id="KW-1185">Reference proteome</keyword>
<reference evidence="1 2" key="1">
    <citation type="submission" date="2024-05" db="EMBL/GenBank/DDBJ databases">
        <title>Genetic variation in Jamaican populations of the coffee berry borer (Hypothenemus hampei).</title>
        <authorList>
            <person name="Errbii M."/>
            <person name="Myrie A."/>
        </authorList>
    </citation>
    <scope>NUCLEOTIDE SEQUENCE [LARGE SCALE GENOMIC DNA]</scope>
    <source>
        <strain evidence="1">JA-Hopewell-2020-01-JO</strain>
        <tissue evidence="1">Whole body</tissue>
    </source>
</reference>
<comment type="caution">
    <text evidence="1">The sequence shown here is derived from an EMBL/GenBank/DDBJ whole genome shotgun (WGS) entry which is preliminary data.</text>
</comment>
<organism evidence="1 2">
    <name type="scientific">Hypothenemus hampei</name>
    <name type="common">Coffee berry borer</name>
    <dbReference type="NCBI Taxonomy" id="57062"/>
    <lineage>
        <taxon>Eukaryota</taxon>
        <taxon>Metazoa</taxon>
        <taxon>Ecdysozoa</taxon>
        <taxon>Arthropoda</taxon>
        <taxon>Hexapoda</taxon>
        <taxon>Insecta</taxon>
        <taxon>Pterygota</taxon>
        <taxon>Neoptera</taxon>
        <taxon>Endopterygota</taxon>
        <taxon>Coleoptera</taxon>
        <taxon>Polyphaga</taxon>
        <taxon>Cucujiformia</taxon>
        <taxon>Curculionidae</taxon>
        <taxon>Scolytinae</taxon>
        <taxon>Hypothenemus</taxon>
    </lineage>
</organism>
<evidence type="ECO:0000313" key="1">
    <source>
        <dbReference type="EMBL" id="KAL1493280.1"/>
    </source>
</evidence>
<dbReference type="AlphaFoldDB" id="A0ABD1EFE9"/>
<gene>
    <name evidence="1" type="ORF">ABEB36_011364</name>
</gene>
<accession>A0ABD1EFE9</accession>
<sequence>MMECKSVTQSIAVFYGNRGTELANIFLKELTSLDKDGDALKSLKDKFPKISEAKIKGAVHEVLTNQEFGQVLKPLELGIAFWLVSF</sequence>
<dbReference type="Proteomes" id="UP001566132">
    <property type="component" value="Unassembled WGS sequence"/>
</dbReference>
<protein>
    <submittedName>
        <fullName evidence="1">Uncharacterized protein</fullName>
    </submittedName>
</protein>
<evidence type="ECO:0000313" key="2">
    <source>
        <dbReference type="Proteomes" id="UP001566132"/>
    </source>
</evidence>
<dbReference type="EMBL" id="JBDJPC010000008">
    <property type="protein sequence ID" value="KAL1493280.1"/>
    <property type="molecule type" value="Genomic_DNA"/>
</dbReference>
<name>A0ABD1EFE9_HYPHA</name>
<proteinExistence type="predicted"/>